<dbReference type="Gene3D" id="1.20.120.1080">
    <property type="match status" value="1"/>
</dbReference>
<dbReference type="SMART" id="SM00847">
    <property type="entry name" value="HA2"/>
    <property type="match status" value="1"/>
</dbReference>
<dbReference type="Pfam" id="PF04408">
    <property type="entry name" value="WHD_HA2"/>
    <property type="match status" value="1"/>
</dbReference>
<reference evidence="4 5" key="1">
    <citation type="journal article" date="2016" name="Genome Announc.">
        <title>Genome Sequence of Madurella mycetomatis mm55, Isolated from a Human Mycetoma Case in Sudan.</title>
        <authorList>
            <person name="Smit S."/>
            <person name="Derks M.F."/>
            <person name="Bervoets S."/>
            <person name="Fahal A."/>
            <person name="van Leeuwen W."/>
            <person name="van Belkum A."/>
            <person name="van de Sande W.W."/>
        </authorList>
    </citation>
    <scope>NUCLEOTIDE SEQUENCE [LARGE SCALE GENOMIC DNA]</scope>
    <source>
        <strain evidence="5">mm55</strain>
    </source>
</reference>
<evidence type="ECO:0000313" key="5">
    <source>
        <dbReference type="Proteomes" id="UP000078237"/>
    </source>
</evidence>
<dbReference type="SUPFAM" id="SSF52540">
    <property type="entry name" value="P-loop containing nucleoside triphosphate hydrolases"/>
    <property type="match status" value="1"/>
</dbReference>
<name>A0A175WD40_9PEZI</name>
<evidence type="ECO:0000256" key="1">
    <source>
        <dbReference type="ARBA" id="ARBA00022741"/>
    </source>
</evidence>
<organism evidence="4 5">
    <name type="scientific">Madurella mycetomatis</name>
    <dbReference type="NCBI Taxonomy" id="100816"/>
    <lineage>
        <taxon>Eukaryota</taxon>
        <taxon>Fungi</taxon>
        <taxon>Dikarya</taxon>
        <taxon>Ascomycota</taxon>
        <taxon>Pezizomycotina</taxon>
        <taxon>Sordariomycetes</taxon>
        <taxon>Sordariomycetidae</taxon>
        <taxon>Sordariales</taxon>
        <taxon>Sordariales incertae sedis</taxon>
        <taxon>Madurella</taxon>
    </lineage>
</organism>
<protein>
    <submittedName>
        <fullName evidence="4">ATP-dependent RNA helicase dhx8</fullName>
    </submittedName>
</protein>
<dbReference type="InterPro" id="IPR007502">
    <property type="entry name" value="Helicase-assoc_dom"/>
</dbReference>
<dbReference type="GO" id="GO:0071013">
    <property type="term" value="C:catalytic step 2 spliceosome"/>
    <property type="evidence" value="ECO:0007669"/>
    <property type="project" value="TreeGrafter"/>
</dbReference>
<dbReference type="GO" id="GO:0003724">
    <property type="term" value="F:RNA helicase activity"/>
    <property type="evidence" value="ECO:0007669"/>
    <property type="project" value="TreeGrafter"/>
</dbReference>
<evidence type="ECO:0000256" key="2">
    <source>
        <dbReference type="ARBA" id="ARBA00022840"/>
    </source>
</evidence>
<gene>
    <name evidence="4" type="ORF">MMYC01_202751</name>
</gene>
<feature type="domain" description="Helicase-associated" evidence="3">
    <location>
        <begin position="86"/>
        <end position="177"/>
    </location>
</feature>
<dbReference type="InterPro" id="IPR048333">
    <property type="entry name" value="HA2_WH"/>
</dbReference>
<dbReference type="AlphaFoldDB" id="A0A175WD40"/>
<dbReference type="Pfam" id="PF21010">
    <property type="entry name" value="HA2_C"/>
    <property type="match status" value="1"/>
</dbReference>
<dbReference type="GO" id="GO:0000390">
    <property type="term" value="P:spliceosomal complex disassembly"/>
    <property type="evidence" value="ECO:0007669"/>
    <property type="project" value="TreeGrafter"/>
</dbReference>
<dbReference type="PANTHER" id="PTHR18934:SF85">
    <property type="entry name" value="ATP-DEPENDENT RNA HELICASE DHX8"/>
    <property type="match status" value="1"/>
</dbReference>
<keyword evidence="2" id="KW-0067">ATP-binding</keyword>
<dbReference type="OrthoDB" id="10253254at2759"/>
<dbReference type="STRING" id="100816.A0A175WD40"/>
<keyword evidence="1" id="KW-0547">Nucleotide-binding</keyword>
<comment type="caution">
    <text evidence="4">The sequence shown here is derived from an EMBL/GenBank/DDBJ whole genome shotgun (WGS) entry which is preliminary data.</text>
</comment>
<dbReference type="PANTHER" id="PTHR18934">
    <property type="entry name" value="ATP-DEPENDENT RNA HELICASE"/>
    <property type="match status" value="1"/>
</dbReference>
<dbReference type="Gene3D" id="3.40.50.300">
    <property type="entry name" value="P-loop containing nucleotide triphosphate hydrolases"/>
    <property type="match status" value="1"/>
</dbReference>
<keyword evidence="4" id="KW-0378">Hydrolase</keyword>
<dbReference type="VEuPathDB" id="FungiDB:MMYC01_202751"/>
<keyword evidence="4" id="KW-0347">Helicase</keyword>
<proteinExistence type="predicted"/>
<dbReference type="EMBL" id="LCTW02000032">
    <property type="protein sequence ID" value="KXX81565.1"/>
    <property type="molecule type" value="Genomic_DNA"/>
</dbReference>
<accession>A0A175WD40</accession>
<dbReference type="GO" id="GO:0003723">
    <property type="term" value="F:RNA binding"/>
    <property type="evidence" value="ECO:0007669"/>
    <property type="project" value="TreeGrafter"/>
</dbReference>
<dbReference type="Proteomes" id="UP000078237">
    <property type="component" value="Unassembled WGS sequence"/>
</dbReference>
<sequence>MESLVVTPISQVQVNQWAGCAGRTAPGKCFRLYTEAAYQSEMTPATVPKIQRTNMANKALLLKAMGINNILTFPFMEPPSAGAVYSALHLLFDLGALDGEGLLTRLGRRMVDIPMDPRLARALIAAAEKGCSAEMLSIATMLVDHRFYRPQDEKQCYRADAKKARFHGPTSDHLTLFNVRLAWSRTLTRHGYPVISCSGAVHRAYPPHALRRLLLQRRPAFIRPGPRVVQDPNQRLGRLLAPFLGTSIAGWIGIVERRPGGVSLGCGDQQGVHTLRDDHRSGMVFGRDWMFVQVQEGRSSV</sequence>
<dbReference type="InterPro" id="IPR027417">
    <property type="entry name" value="P-loop_NTPase"/>
</dbReference>
<dbReference type="GO" id="GO:0005524">
    <property type="term" value="F:ATP binding"/>
    <property type="evidence" value="ECO:0007669"/>
    <property type="project" value="UniProtKB-KW"/>
</dbReference>
<evidence type="ECO:0000259" key="3">
    <source>
        <dbReference type="SMART" id="SM00847"/>
    </source>
</evidence>
<keyword evidence="5" id="KW-1185">Reference proteome</keyword>
<evidence type="ECO:0000313" key="4">
    <source>
        <dbReference type="EMBL" id="KXX81565.1"/>
    </source>
</evidence>